<evidence type="ECO:0000259" key="2">
    <source>
        <dbReference type="Pfam" id="PF10400"/>
    </source>
</evidence>
<dbReference type="Pfam" id="PF10400">
    <property type="entry name" value="Vir_act_alpha_C"/>
    <property type="match status" value="1"/>
</dbReference>
<keyword evidence="4" id="KW-1185">Reference proteome</keyword>
<proteinExistence type="predicted"/>
<dbReference type="InterPro" id="IPR005149">
    <property type="entry name" value="Tscrpt_reg_PadR_N"/>
</dbReference>
<dbReference type="PANTHER" id="PTHR33169:SF27">
    <property type="entry name" value="TRANSCRIPTIONAL REGULATOR PADR FAMILY PROTEIN"/>
    <property type="match status" value="1"/>
</dbReference>
<dbReference type="InterPro" id="IPR052509">
    <property type="entry name" value="Metal_resp_DNA-bind_regulator"/>
</dbReference>
<dbReference type="InterPro" id="IPR036388">
    <property type="entry name" value="WH-like_DNA-bd_sf"/>
</dbReference>
<dbReference type="Gene3D" id="6.10.140.190">
    <property type="match status" value="1"/>
</dbReference>
<dbReference type="EMBL" id="BNJF01000001">
    <property type="protein sequence ID" value="GHO44424.1"/>
    <property type="molecule type" value="Genomic_DNA"/>
</dbReference>
<dbReference type="RefSeq" id="WP_220193818.1">
    <property type="nucleotide sequence ID" value="NZ_BNJF01000001.1"/>
</dbReference>
<dbReference type="InterPro" id="IPR018309">
    <property type="entry name" value="Tscrpt_reg_PadR_C"/>
</dbReference>
<dbReference type="InterPro" id="IPR036390">
    <property type="entry name" value="WH_DNA-bd_sf"/>
</dbReference>
<evidence type="ECO:0000313" key="3">
    <source>
        <dbReference type="EMBL" id="GHO44424.1"/>
    </source>
</evidence>
<gene>
    <name evidence="3" type="ORF">KSX_25870</name>
</gene>
<dbReference type="SUPFAM" id="SSF46785">
    <property type="entry name" value="Winged helix' DNA-binding domain"/>
    <property type="match status" value="1"/>
</dbReference>
<feature type="domain" description="Transcription regulator PadR N-terminal" evidence="1">
    <location>
        <begin position="11"/>
        <end position="85"/>
    </location>
</feature>
<dbReference type="Gene3D" id="1.10.10.10">
    <property type="entry name" value="Winged helix-like DNA-binding domain superfamily/Winged helix DNA-binding domain"/>
    <property type="match status" value="1"/>
</dbReference>
<comment type="caution">
    <text evidence="3">The sequence shown here is derived from an EMBL/GenBank/DDBJ whole genome shotgun (WGS) entry which is preliminary data.</text>
</comment>
<dbReference type="AlphaFoldDB" id="A0A8J3I3Z2"/>
<evidence type="ECO:0000313" key="4">
    <source>
        <dbReference type="Proteomes" id="UP000612362"/>
    </source>
</evidence>
<sequence length="183" mass="21934">MQISEPAEYALLGLLQKEPMHGYEMFQQFERATLGEIVHLEMSQMYAFLKKLERLEYIEAEIEARGTRPPRKVYHLKAQGREVFRDWLLEPVEKPRDIRILFLIKLYFLQRHMPEQAAPLVRRQEEACQRFLLNLEQRQQESAQTEEGERFLEHVVLRSRIYQTRALLAWLQELSTEMSPHIP</sequence>
<reference evidence="3" key="1">
    <citation type="submission" date="2020-10" db="EMBL/GenBank/DDBJ databases">
        <title>Taxonomic study of unclassified bacteria belonging to the class Ktedonobacteria.</title>
        <authorList>
            <person name="Yabe S."/>
            <person name="Wang C.M."/>
            <person name="Zheng Y."/>
            <person name="Sakai Y."/>
            <person name="Cavaletti L."/>
            <person name="Monciardini P."/>
            <person name="Donadio S."/>
        </authorList>
    </citation>
    <scope>NUCLEOTIDE SEQUENCE</scope>
    <source>
        <strain evidence="3">SOSP1-1</strain>
    </source>
</reference>
<organism evidence="3 4">
    <name type="scientific">Ktedonospora formicarum</name>
    <dbReference type="NCBI Taxonomy" id="2778364"/>
    <lineage>
        <taxon>Bacteria</taxon>
        <taxon>Bacillati</taxon>
        <taxon>Chloroflexota</taxon>
        <taxon>Ktedonobacteria</taxon>
        <taxon>Ktedonobacterales</taxon>
        <taxon>Ktedonobacteraceae</taxon>
        <taxon>Ktedonospora</taxon>
    </lineage>
</organism>
<accession>A0A8J3I3Z2</accession>
<evidence type="ECO:0000259" key="1">
    <source>
        <dbReference type="Pfam" id="PF03551"/>
    </source>
</evidence>
<protein>
    <submittedName>
        <fullName evidence="3">PadR family transcriptional regulator</fullName>
    </submittedName>
</protein>
<dbReference type="Pfam" id="PF03551">
    <property type="entry name" value="PadR"/>
    <property type="match status" value="1"/>
</dbReference>
<dbReference type="Proteomes" id="UP000612362">
    <property type="component" value="Unassembled WGS sequence"/>
</dbReference>
<dbReference type="PANTHER" id="PTHR33169">
    <property type="entry name" value="PADR-FAMILY TRANSCRIPTIONAL REGULATOR"/>
    <property type="match status" value="1"/>
</dbReference>
<name>A0A8J3I3Z2_9CHLR</name>
<feature type="domain" description="Transcription regulator PadR C-terminal" evidence="2">
    <location>
        <begin position="99"/>
        <end position="176"/>
    </location>
</feature>